<accession>A0A369QCB0</accession>
<dbReference type="AlphaFoldDB" id="A0A369QCB0"/>
<proteinExistence type="predicted"/>
<dbReference type="Proteomes" id="UP000253919">
    <property type="component" value="Unassembled WGS sequence"/>
</dbReference>
<comment type="caution">
    <text evidence="1">The sequence shown here is derived from an EMBL/GenBank/DDBJ whole genome shotgun (WGS) entry which is preliminary data.</text>
</comment>
<gene>
    <name evidence="1" type="ORF">AHMF7616_00570</name>
</gene>
<name>A0A369QCB0_9BACT</name>
<dbReference type="RefSeq" id="WP_115371488.1">
    <property type="nucleotide sequence ID" value="NZ_QASA01000001.1"/>
</dbReference>
<dbReference type="SUPFAM" id="SSF48452">
    <property type="entry name" value="TPR-like"/>
    <property type="match status" value="1"/>
</dbReference>
<protein>
    <submittedName>
        <fullName evidence="1">Uncharacterized protein</fullName>
    </submittedName>
</protein>
<organism evidence="1 2">
    <name type="scientific">Adhaeribacter pallidiroseus</name>
    <dbReference type="NCBI Taxonomy" id="2072847"/>
    <lineage>
        <taxon>Bacteria</taxon>
        <taxon>Pseudomonadati</taxon>
        <taxon>Bacteroidota</taxon>
        <taxon>Cytophagia</taxon>
        <taxon>Cytophagales</taxon>
        <taxon>Hymenobacteraceae</taxon>
        <taxon>Adhaeribacter</taxon>
    </lineage>
</organism>
<dbReference type="Gene3D" id="1.25.40.10">
    <property type="entry name" value="Tetratricopeptide repeat domain"/>
    <property type="match status" value="1"/>
</dbReference>
<evidence type="ECO:0000313" key="2">
    <source>
        <dbReference type="Proteomes" id="UP000253919"/>
    </source>
</evidence>
<dbReference type="OrthoDB" id="1524733at2"/>
<dbReference type="InterPro" id="IPR011990">
    <property type="entry name" value="TPR-like_helical_dom_sf"/>
</dbReference>
<evidence type="ECO:0000313" key="1">
    <source>
        <dbReference type="EMBL" id="RDC61980.1"/>
    </source>
</evidence>
<dbReference type="EMBL" id="QASA01000001">
    <property type="protein sequence ID" value="RDC61980.1"/>
    <property type="molecule type" value="Genomic_DNA"/>
</dbReference>
<reference evidence="1 2" key="1">
    <citation type="submission" date="2018-04" db="EMBL/GenBank/DDBJ databases">
        <title>Adhaeribacter sp. HMF7616 genome sequencing and assembly.</title>
        <authorList>
            <person name="Kang H."/>
            <person name="Kang J."/>
            <person name="Cha I."/>
            <person name="Kim H."/>
            <person name="Joh K."/>
        </authorList>
    </citation>
    <scope>NUCLEOTIDE SEQUENCE [LARGE SCALE GENOMIC DNA]</scope>
    <source>
        <strain evidence="1 2">HMF7616</strain>
    </source>
</reference>
<sequence>MESNRTRLDQLFEFYREDPTDAFTIYAIATEYLKIDPKKALEYYQILLNDHPDYVATYYHTGKLYEVFGEKAQAGQIYQKGLLISQQQGNRHAFSELQQAYNQLMGLDDEDDW</sequence>
<keyword evidence="2" id="KW-1185">Reference proteome</keyword>